<evidence type="ECO:0000313" key="1">
    <source>
        <dbReference type="EMBL" id="OAK70082.1"/>
    </source>
</evidence>
<dbReference type="AlphaFoldDB" id="A0A177ZQ33"/>
<keyword evidence="2" id="KW-1185">Reference proteome</keyword>
<gene>
    <name evidence="1" type="ORF">ABB05_12940</name>
</gene>
<proteinExistence type="predicted"/>
<dbReference type="EMBL" id="LDJR01000052">
    <property type="protein sequence ID" value="OAK70082.1"/>
    <property type="molecule type" value="Genomic_DNA"/>
</dbReference>
<dbReference type="PATRIC" id="fig|217031.6.peg.2787"/>
<reference evidence="1 2" key="1">
    <citation type="submission" date="2015-05" db="EMBL/GenBank/DDBJ databases">
        <title>Comparison of genome.</title>
        <authorList>
            <person name="Zheng Z."/>
            <person name="Sun M."/>
        </authorList>
    </citation>
    <scope>NUCLEOTIDE SEQUENCE [LARGE SCALE GENOMIC DNA]</scope>
    <source>
        <strain evidence="1 2">G25-74</strain>
    </source>
</reference>
<dbReference type="RefSeq" id="WP_064468274.1">
    <property type="nucleotide sequence ID" value="NZ_LDJR01000052.1"/>
</dbReference>
<dbReference type="STRING" id="217031.ABB05_12940"/>
<name>A0A177ZQ33_9BACI</name>
<dbReference type="Proteomes" id="UP000077881">
    <property type="component" value="Unassembled WGS sequence"/>
</dbReference>
<accession>A0A177ZQ33</accession>
<evidence type="ECO:0000313" key="2">
    <source>
        <dbReference type="Proteomes" id="UP000077881"/>
    </source>
</evidence>
<comment type="caution">
    <text evidence="1">The sequence shown here is derived from an EMBL/GenBank/DDBJ whole genome shotgun (WGS) entry which is preliminary data.</text>
</comment>
<sequence length="80" mass="9547">MYILQVREDVNKREQNKLLDLNPLPKKTEWRESRSYETIEEARQRAIELIENNYKTADNVRVLKQVATFEAVIKVKENKA</sequence>
<protein>
    <submittedName>
        <fullName evidence="1">Uncharacterized protein</fullName>
    </submittedName>
</protein>
<organism evidence="1 2">
    <name type="scientific">Lederbergia galactosidilytica</name>
    <dbReference type="NCBI Taxonomy" id="217031"/>
    <lineage>
        <taxon>Bacteria</taxon>
        <taxon>Bacillati</taxon>
        <taxon>Bacillota</taxon>
        <taxon>Bacilli</taxon>
        <taxon>Bacillales</taxon>
        <taxon>Bacillaceae</taxon>
        <taxon>Lederbergia</taxon>
    </lineage>
</organism>